<dbReference type="PANTHER" id="PTHR24404">
    <property type="entry name" value="ZINC FINGER PROTEIN"/>
    <property type="match status" value="1"/>
</dbReference>
<dbReference type="InterPro" id="IPR000477">
    <property type="entry name" value="RT_dom"/>
</dbReference>
<dbReference type="GO" id="GO:0008270">
    <property type="term" value="F:zinc ion binding"/>
    <property type="evidence" value="ECO:0007669"/>
    <property type="project" value="UniProtKB-KW"/>
</dbReference>
<dbReference type="RefSeq" id="XP_009162689.1">
    <property type="nucleotide sequence ID" value="XM_009164425.1"/>
</dbReference>
<dbReference type="InterPro" id="IPR013087">
    <property type="entry name" value="Znf_C2H2_type"/>
</dbReference>
<evidence type="ECO:0000256" key="7">
    <source>
        <dbReference type="ARBA" id="ARBA00023242"/>
    </source>
</evidence>
<feature type="compositionally biased region" description="Polar residues" evidence="9">
    <location>
        <begin position="306"/>
        <end position="319"/>
    </location>
</feature>
<dbReference type="Gene3D" id="3.30.160.60">
    <property type="entry name" value="Classic Zinc Finger"/>
    <property type="match status" value="2"/>
</dbReference>
<evidence type="ECO:0000256" key="5">
    <source>
        <dbReference type="ARBA" id="ARBA00022833"/>
    </source>
</evidence>
<keyword evidence="3" id="KW-0677">Repeat</keyword>
<dbReference type="InterPro" id="IPR036236">
    <property type="entry name" value="Znf_C2H2_sf"/>
</dbReference>
<dbReference type="GO" id="GO:0005634">
    <property type="term" value="C:nucleus"/>
    <property type="evidence" value="ECO:0007669"/>
    <property type="project" value="UniProtKB-SubCell"/>
</dbReference>
<dbReference type="CTD" id="20314785"/>
<evidence type="ECO:0000256" key="3">
    <source>
        <dbReference type="ARBA" id="ARBA00022737"/>
    </source>
</evidence>
<reference evidence="11 12" key="1">
    <citation type="submission" date="2013-11" db="EMBL/GenBank/DDBJ databases">
        <title>Opisthorchis viverrini - life in the bile duct.</title>
        <authorList>
            <person name="Young N.D."/>
            <person name="Nagarajan N."/>
            <person name="Lin S.J."/>
            <person name="Korhonen P.K."/>
            <person name="Jex A.R."/>
            <person name="Hall R.S."/>
            <person name="Safavi-Hemami H."/>
            <person name="Kaewkong W."/>
            <person name="Bertrand D."/>
            <person name="Gao S."/>
            <person name="Seet Q."/>
            <person name="Wongkham S."/>
            <person name="Teh B.T."/>
            <person name="Wongkham C."/>
            <person name="Intapan P.M."/>
            <person name="Maleewong W."/>
            <person name="Yang X."/>
            <person name="Hu M."/>
            <person name="Wang Z."/>
            <person name="Hofmann A."/>
            <person name="Sternberg P.W."/>
            <person name="Tan P."/>
            <person name="Wang J."/>
            <person name="Gasser R.B."/>
        </authorList>
    </citation>
    <scope>NUCLEOTIDE SEQUENCE [LARGE SCALE GENOMIC DNA]</scope>
</reference>
<dbReference type="PROSITE" id="PS50157">
    <property type="entry name" value="ZINC_FINGER_C2H2_2"/>
    <property type="match status" value="3"/>
</dbReference>
<dbReference type="Pfam" id="PF00078">
    <property type="entry name" value="RVT_1"/>
    <property type="match status" value="1"/>
</dbReference>
<dbReference type="PANTHER" id="PTHR24404:SF114">
    <property type="entry name" value="KLUMPFUSS, ISOFORM B-RELATED"/>
    <property type="match status" value="1"/>
</dbReference>
<dbReference type="GeneID" id="20314785"/>
<dbReference type="STRING" id="6198.A0A075A287"/>
<evidence type="ECO:0000313" key="12">
    <source>
        <dbReference type="Proteomes" id="UP000054324"/>
    </source>
</evidence>
<dbReference type="Proteomes" id="UP000054324">
    <property type="component" value="Unassembled WGS sequence"/>
</dbReference>
<evidence type="ECO:0000256" key="8">
    <source>
        <dbReference type="PROSITE-ProRule" id="PRU00042"/>
    </source>
</evidence>
<dbReference type="FunFam" id="3.30.160.60:FF:000446">
    <property type="entry name" value="Zinc finger protein"/>
    <property type="match status" value="1"/>
</dbReference>
<dbReference type="KEGG" id="ovi:T265_00597"/>
<keyword evidence="6" id="KW-0238">DNA-binding</keyword>
<sequence length="614" mass="69125">MLVFMEGLTQAEDDRLISDTIFYDFSEAFDRSPHIPLLHKLESHGIQRAILHWIKAFLSDRLFRVKVGSIYSPAPVSIEVRHGSVLIPLPFLIYVNDLSDILESPRLRFADGLKFWSSDGSALQVDVDAAKQWSLDRHISLNDEKLVIVWRLGDLQRCSTLARLYGYPGINHSDLDNIQRSCGRVGEVGQAALNAANRLNMKMGLRDTGPLFTHVSEPADCSSSSCPPSATTSEESGQEGYLILTFDKSKRARLKTAIFADVSDCRFADDFDEDGVGDEDSELLYNWPNNSDSDGTKTNPVIPPATSVTSENDLTPTSDDATRNDSGCYGEVVWVGHGEATENELQPVPVSNKSTTSANLPAETHRLIRTSPITKRTPENLCVVRVPQLSPAKSTNDPRSIRPSLSDSFRLSPRTPVNGVRIEPIQQRPLGVSARWTNRLLSKSGFPHYFSPSSKLRSSGFLHTGFSSSTGSYTDDGEPGDDKYPRKMLRCDACGKYYRNEYSLHHHICLRRKDVWKKGDVPSDVVDGQLVYFCPTCHKPFKWLGNLTRHFYVHTGQRFFKCDICSKEFFSAYQVKRHMNSHTGRRFKCEVCDKPFTCKYACAWHTRQHYTYAE</sequence>
<dbReference type="AlphaFoldDB" id="A0A075A287"/>
<feature type="domain" description="C2H2-type" evidence="10">
    <location>
        <begin position="587"/>
        <end position="609"/>
    </location>
</feature>
<organism evidence="11 12">
    <name type="scientific">Opisthorchis viverrini</name>
    <name type="common">Southeast Asian liver fluke</name>
    <dbReference type="NCBI Taxonomy" id="6198"/>
    <lineage>
        <taxon>Eukaryota</taxon>
        <taxon>Metazoa</taxon>
        <taxon>Spiralia</taxon>
        <taxon>Lophotrochozoa</taxon>
        <taxon>Platyhelminthes</taxon>
        <taxon>Trematoda</taxon>
        <taxon>Digenea</taxon>
        <taxon>Opisthorchiida</taxon>
        <taxon>Opisthorchiata</taxon>
        <taxon>Opisthorchiidae</taxon>
        <taxon>Opisthorchis</taxon>
    </lineage>
</organism>
<feature type="compositionally biased region" description="Polar residues" evidence="9">
    <location>
        <begin position="391"/>
        <end position="409"/>
    </location>
</feature>
<feature type="domain" description="C2H2-type" evidence="10">
    <location>
        <begin position="532"/>
        <end position="559"/>
    </location>
</feature>
<evidence type="ECO:0000259" key="10">
    <source>
        <dbReference type="PROSITE" id="PS50157"/>
    </source>
</evidence>
<evidence type="ECO:0000256" key="2">
    <source>
        <dbReference type="ARBA" id="ARBA00022723"/>
    </source>
</evidence>
<keyword evidence="12" id="KW-1185">Reference proteome</keyword>
<dbReference type="GO" id="GO:0003700">
    <property type="term" value="F:DNA-binding transcription factor activity"/>
    <property type="evidence" value="ECO:0007669"/>
    <property type="project" value="TreeGrafter"/>
</dbReference>
<dbReference type="GO" id="GO:0006357">
    <property type="term" value="P:regulation of transcription by RNA polymerase II"/>
    <property type="evidence" value="ECO:0007669"/>
    <property type="project" value="TreeGrafter"/>
</dbReference>
<dbReference type="InterPro" id="IPR050589">
    <property type="entry name" value="Ikaros_C2H2-ZF"/>
</dbReference>
<proteinExistence type="predicted"/>
<evidence type="ECO:0000256" key="9">
    <source>
        <dbReference type="SAM" id="MobiDB-lite"/>
    </source>
</evidence>
<keyword evidence="7" id="KW-0539">Nucleus</keyword>
<keyword evidence="5" id="KW-0862">Zinc</keyword>
<evidence type="ECO:0000256" key="1">
    <source>
        <dbReference type="ARBA" id="ARBA00004123"/>
    </source>
</evidence>
<dbReference type="EMBL" id="KL596624">
    <property type="protein sequence ID" value="KER33481.1"/>
    <property type="molecule type" value="Genomic_DNA"/>
</dbReference>
<dbReference type="PROSITE" id="PS00028">
    <property type="entry name" value="ZINC_FINGER_C2H2_1"/>
    <property type="match status" value="3"/>
</dbReference>
<evidence type="ECO:0000256" key="4">
    <source>
        <dbReference type="ARBA" id="ARBA00022771"/>
    </source>
</evidence>
<feature type="compositionally biased region" description="Polar residues" evidence="9">
    <location>
        <begin position="287"/>
        <end position="299"/>
    </location>
</feature>
<dbReference type="SMART" id="SM00355">
    <property type="entry name" value="ZnF_C2H2"/>
    <property type="match status" value="4"/>
</dbReference>
<name>A0A075A287_OPIVI</name>
<evidence type="ECO:0000256" key="6">
    <source>
        <dbReference type="ARBA" id="ARBA00023125"/>
    </source>
</evidence>
<evidence type="ECO:0000313" key="11">
    <source>
        <dbReference type="EMBL" id="KER33481.1"/>
    </source>
</evidence>
<dbReference type="OrthoDB" id="654211at2759"/>
<keyword evidence="4 8" id="KW-0863">Zinc-finger</keyword>
<feature type="region of interest" description="Disordered" evidence="9">
    <location>
        <begin position="390"/>
        <end position="412"/>
    </location>
</feature>
<keyword evidence="2" id="KW-0479">Metal-binding</keyword>
<feature type="region of interest" description="Disordered" evidence="9">
    <location>
        <begin position="279"/>
        <end position="326"/>
    </location>
</feature>
<gene>
    <name evidence="11" type="ORF">T265_00597</name>
</gene>
<protein>
    <recommendedName>
        <fullName evidence="10">C2H2-type domain-containing protein</fullName>
    </recommendedName>
</protein>
<dbReference type="SUPFAM" id="SSF57667">
    <property type="entry name" value="beta-beta-alpha zinc fingers"/>
    <property type="match status" value="2"/>
</dbReference>
<dbReference type="Pfam" id="PF13894">
    <property type="entry name" value="zf-C2H2_4"/>
    <property type="match status" value="1"/>
</dbReference>
<accession>A0A075A287</accession>
<feature type="domain" description="C2H2-type" evidence="10">
    <location>
        <begin position="560"/>
        <end position="587"/>
    </location>
</feature>
<comment type="subcellular location">
    <subcellularLocation>
        <location evidence="1">Nucleus</location>
    </subcellularLocation>
</comment>
<dbReference type="GO" id="GO:0000978">
    <property type="term" value="F:RNA polymerase II cis-regulatory region sequence-specific DNA binding"/>
    <property type="evidence" value="ECO:0007669"/>
    <property type="project" value="TreeGrafter"/>
</dbReference>